<protein>
    <submittedName>
        <fullName evidence="1">Uncharacterized protein</fullName>
    </submittedName>
</protein>
<gene>
    <name evidence="1" type="ORF">H9853_10125</name>
</gene>
<name>A0A9D2AZY4_9SPHI</name>
<comment type="caution">
    <text evidence="1">The sequence shown here is derived from an EMBL/GenBank/DDBJ whole genome shotgun (WGS) entry which is preliminary data.</text>
</comment>
<reference evidence="1" key="2">
    <citation type="submission" date="2021-04" db="EMBL/GenBank/DDBJ databases">
        <authorList>
            <person name="Gilroy R."/>
        </authorList>
    </citation>
    <scope>NUCLEOTIDE SEQUENCE</scope>
    <source>
        <strain evidence="1">1719</strain>
    </source>
</reference>
<sequence>MFKYTIKKAFEKEFPNKIWRIEVNYKNELLAIETRSESAPEAKVDILNFSGHQFYSIQETEKEWTLFAITPDYVLLKRTGQNSPMDPGLKCVPFNGSKAYTHPGIIPLEVRGNQVLVQQVGFHLSNSFSYFDVNSKELTISKEHLTPDNNHIITPEMNRGHSSTNQGDPVWKSKYDELEVSCFHKHKNGSYDLHIEVKKGVKTIYETAILEGLTKILLQPYFQINHRLFFLSENQRKLITYLL</sequence>
<dbReference type="EMBL" id="DXEZ01000279">
    <property type="protein sequence ID" value="HIX55374.1"/>
    <property type="molecule type" value="Genomic_DNA"/>
</dbReference>
<proteinExistence type="predicted"/>
<dbReference type="Proteomes" id="UP000824156">
    <property type="component" value="Unassembled WGS sequence"/>
</dbReference>
<reference evidence="1" key="1">
    <citation type="journal article" date="2021" name="PeerJ">
        <title>Extensive microbial diversity within the chicken gut microbiome revealed by metagenomics and culture.</title>
        <authorList>
            <person name="Gilroy R."/>
            <person name="Ravi A."/>
            <person name="Getino M."/>
            <person name="Pursley I."/>
            <person name="Horton D.L."/>
            <person name="Alikhan N.F."/>
            <person name="Baker D."/>
            <person name="Gharbi K."/>
            <person name="Hall N."/>
            <person name="Watson M."/>
            <person name="Adriaenssens E.M."/>
            <person name="Foster-Nyarko E."/>
            <person name="Jarju S."/>
            <person name="Secka A."/>
            <person name="Antonio M."/>
            <person name="Oren A."/>
            <person name="Chaudhuri R.R."/>
            <person name="La Ragione R."/>
            <person name="Hildebrand F."/>
            <person name="Pallen M.J."/>
        </authorList>
    </citation>
    <scope>NUCLEOTIDE SEQUENCE</scope>
    <source>
        <strain evidence="1">1719</strain>
    </source>
</reference>
<organism evidence="1 2">
    <name type="scientific">Candidatus Sphingobacterium stercoripullorum</name>
    <dbReference type="NCBI Taxonomy" id="2838759"/>
    <lineage>
        <taxon>Bacteria</taxon>
        <taxon>Pseudomonadati</taxon>
        <taxon>Bacteroidota</taxon>
        <taxon>Sphingobacteriia</taxon>
        <taxon>Sphingobacteriales</taxon>
        <taxon>Sphingobacteriaceae</taxon>
        <taxon>Sphingobacterium</taxon>
    </lineage>
</organism>
<accession>A0A9D2AZY4</accession>
<evidence type="ECO:0000313" key="1">
    <source>
        <dbReference type="EMBL" id="HIX55374.1"/>
    </source>
</evidence>
<dbReference type="AlphaFoldDB" id="A0A9D2AZY4"/>
<evidence type="ECO:0000313" key="2">
    <source>
        <dbReference type="Proteomes" id="UP000824156"/>
    </source>
</evidence>